<keyword evidence="13" id="KW-1185">Reference proteome</keyword>
<evidence type="ECO:0000256" key="3">
    <source>
        <dbReference type="ARBA" id="ARBA00022723"/>
    </source>
</evidence>
<dbReference type="PROSITE" id="PS51721">
    <property type="entry name" value="G_CP"/>
    <property type="match status" value="1"/>
</dbReference>
<keyword evidence="8" id="KW-0694">RNA-binding</keyword>
<dbReference type="CDD" id="cd01854">
    <property type="entry name" value="YjeQ_EngC"/>
    <property type="match status" value="1"/>
</dbReference>
<keyword evidence="9" id="KW-0342">GTP-binding</keyword>
<evidence type="ECO:0000313" key="13">
    <source>
        <dbReference type="Proteomes" id="UP001596087"/>
    </source>
</evidence>
<dbReference type="PROSITE" id="PS50936">
    <property type="entry name" value="ENGC_GTPASE"/>
    <property type="match status" value="1"/>
</dbReference>
<evidence type="ECO:0000256" key="4">
    <source>
        <dbReference type="ARBA" id="ARBA00022730"/>
    </source>
</evidence>
<dbReference type="RefSeq" id="WP_378593714.1">
    <property type="nucleotide sequence ID" value="NZ_JBHSKD010000028.1"/>
</dbReference>
<dbReference type="SUPFAM" id="SSF52540">
    <property type="entry name" value="P-loop containing nucleoside triphosphate hydrolases"/>
    <property type="match status" value="1"/>
</dbReference>
<dbReference type="InterPro" id="IPR010914">
    <property type="entry name" value="RsgA_GTPase_dom"/>
</dbReference>
<reference evidence="13" key="1">
    <citation type="journal article" date="2019" name="Int. J. Syst. Evol. Microbiol.">
        <title>The Global Catalogue of Microorganisms (GCM) 10K type strain sequencing project: providing services to taxonomists for standard genome sequencing and annotation.</title>
        <authorList>
            <consortium name="The Broad Institute Genomics Platform"/>
            <consortium name="The Broad Institute Genome Sequencing Center for Infectious Disease"/>
            <person name="Wu L."/>
            <person name="Ma J."/>
        </authorList>
    </citation>
    <scope>NUCLEOTIDE SEQUENCE [LARGE SCALE GENOMIC DNA]</scope>
    <source>
        <strain evidence="13">DFY41</strain>
    </source>
</reference>
<evidence type="ECO:0000259" key="11">
    <source>
        <dbReference type="PROSITE" id="PS51721"/>
    </source>
</evidence>
<evidence type="ECO:0000256" key="6">
    <source>
        <dbReference type="ARBA" id="ARBA00022801"/>
    </source>
</evidence>
<dbReference type="Gene3D" id="3.40.50.300">
    <property type="entry name" value="P-loop containing nucleotide triphosphate hydrolases"/>
    <property type="match status" value="1"/>
</dbReference>
<evidence type="ECO:0000256" key="5">
    <source>
        <dbReference type="ARBA" id="ARBA00022741"/>
    </source>
</evidence>
<keyword evidence="4" id="KW-0699">rRNA-binding</keyword>
<dbReference type="InterPro" id="IPR030378">
    <property type="entry name" value="G_CP_dom"/>
</dbReference>
<accession>A0ABW0BPZ7</accession>
<evidence type="ECO:0000256" key="2">
    <source>
        <dbReference type="ARBA" id="ARBA00022517"/>
    </source>
</evidence>
<evidence type="ECO:0000256" key="7">
    <source>
        <dbReference type="ARBA" id="ARBA00022833"/>
    </source>
</evidence>
<protein>
    <submittedName>
        <fullName evidence="12">Ribosome small subunit-dependent GTPase A</fullName>
    </submittedName>
</protein>
<dbReference type="PANTHER" id="PTHR32120">
    <property type="entry name" value="SMALL RIBOSOMAL SUBUNIT BIOGENESIS GTPASE RSGA"/>
    <property type="match status" value="1"/>
</dbReference>
<feature type="domain" description="EngC GTPase" evidence="10">
    <location>
        <begin position="39"/>
        <end position="184"/>
    </location>
</feature>
<keyword evidence="5" id="KW-0547">Nucleotide-binding</keyword>
<proteinExistence type="predicted"/>
<dbReference type="InterPro" id="IPR004881">
    <property type="entry name" value="Ribosome_biogen_GTPase_RsgA"/>
</dbReference>
<organism evidence="12 13">
    <name type="scientific">Nocardioides taihuensis</name>
    <dbReference type="NCBI Taxonomy" id="1835606"/>
    <lineage>
        <taxon>Bacteria</taxon>
        <taxon>Bacillati</taxon>
        <taxon>Actinomycetota</taxon>
        <taxon>Actinomycetes</taxon>
        <taxon>Propionibacteriales</taxon>
        <taxon>Nocardioidaceae</taxon>
        <taxon>Nocardioides</taxon>
    </lineage>
</organism>
<evidence type="ECO:0000256" key="9">
    <source>
        <dbReference type="ARBA" id="ARBA00023134"/>
    </source>
</evidence>
<dbReference type="InterPro" id="IPR027417">
    <property type="entry name" value="P-loop_NTPase"/>
</dbReference>
<keyword evidence="6" id="KW-0378">Hydrolase</keyword>
<evidence type="ECO:0000313" key="12">
    <source>
        <dbReference type="EMBL" id="MFC5179489.1"/>
    </source>
</evidence>
<evidence type="ECO:0000259" key="10">
    <source>
        <dbReference type="PROSITE" id="PS50936"/>
    </source>
</evidence>
<keyword evidence="1" id="KW-0963">Cytoplasm</keyword>
<dbReference type="Gene3D" id="1.10.40.50">
    <property type="entry name" value="Probable gtpase engc, domain 3"/>
    <property type="match status" value="1"/>
</dbReference>
<evidence type="ECO:0000256" key="1">
    <source>
        <dbReference type="ARBA" id="ARBA00022490"/>
    </source>
</evidence>
<sequence length="283" mass="30577">MGDWVVAHVQQDDAVVVGVAPRWSELARRDPTGRTQVLAANVDLVLVTAPADRLSVARVEREVALGWDSGARPVVLLTKSDLAPAGLAEELRSRLAGVEVVPVSTVTGVGAEEIAEMLRPALTAVLLGPSGAGKSSLANLLLGRGAAPTGQVRPGDHRGRHVTSNRGLYAVPTGGVIIDTPGLRSLSLTIDRGGVAAAFPDVEALATDCRFGDCRHEHEPDCAVLAAEREGRLDGRRLANYRKLRRELEFELRRDDPTAARENRRIWKERSKAARRLFRDRGY</sequence>
<keyword evidence="3" id="KW-0479">Metal-binding</keyword>
<evidence type="ECO:0000256" key="8">
    <source>
        <dbReference type="ARBA" id="ARBA00022884"/>
    </source>
</evidence>
<feature type="domain" description="CP-type G" evidence="11">
    <location>
        <begin position="23"/>
        <end position="186"/>
    </location>
</feature>
<dbReference type="NCBIfam" id="TIGR00157">
    <property type="entry name" value="ribosome small subunit-dependent GTPase A"/>
    <property type="match status" value="1"/>
</dbReference>
<dbReference type="Proteomes" id="UP001596087">
    <property type="component" value="Unassembled WGS sequence"/>
</dbReference>
<keyword evidence="2" id="KW-0690">Ribosome biogenesis</keyword>
<name>A0ABW0BPZ7_9ACTN</name>
<comment type="caution">
    <text evidence="12">The sequence shown here is derived from an EMBL/GenBank/DDBJ whole genome shotgun (WGS) entry which is preliminary data.</text>
</comment>
<dbReference type="EMBL" id="JBHSKD010000028">
    <property type="protein sequence ID" value="MFC5179489.1"/>
    <property type="molecule type" value="Genomic_DNA"/>
</dbReference>
<dbReference type="Pfam" id="PF03193">
    <property type="entry name" value="RsgA_GTPase"/>
    <property type="match status" value="1"/>
</dbReference>
<keyword evidence="7" id="KW-0862">Zinc</keyword>
<gene>
    <name evidence="12" type="primary">rsgA</name>
    <name evidence="12" type="ORF">ACFPGP_22630</name>
</gene>
<dbReference type="PANTHER" id="PTHR32120:SF10">
    <property type="entry name" value="SMALL RIBOSOMAL SUBUNIT BIOGENESIS GTPASE RSGA"/>
    <property type="match status" value="1"/>
</dbReference>